<keyword evidence="5 10" id="KW-0812">Transmembrane</keyword>
<dbReference type="GO" id="GO:0009279">
    <property type="term" value="C:cell outer membrane"/>
    <property type="evidence" value="ECO:0007669"/>
    <property type="project" value="UniProtKB-SubCell"/>
</dbReference>
<name>A0A4Q7VVQ7_9BURK</name>
<dbReference type="Proteomes" id="UP000293671">
    <property type="component" value="Unassembled WGS sequence"/>
</dbReference>
<dbReference type="Pfam" id="PF00593">
    <property type="entry name" value="TonB_dep_Rec_b-barrel"/>
    <property type="match status" value="1"/>
</dbReference>
<comment type="similarity">
    <text evidence="2 10 11">Belongs to the TonB-dependent receptor family.</text>
</comment>
<feature type="signal peptide" evidence="12">
    <location>
        <begin position="1"/>
        <end position="26"/>
    </location>
</feature>
<dbReference type="SUPFAM" id="SSF56935">
    <property type="entry name" value="Porins"/>
    <property type="match status" value="1"/>
</dbReference>
<keyword evidence="16" id="KW-1185">Reference proteome</keyword>
<evidence type="ECO:0000256" key="4">
    <source>
        <dbReference type="ARBA" id="ARBA00022452"/>
    </source>
</evidence>
<protein>
    <submittedName>
        <fullName evidence="15">Iron complex outermembrane receptor protein</fullName>
    </submittedName>
</protein>
<dbReference type="InterPro" id="IPR000531">
    <property type="entry name" value="Beta-barrel_TonB"/>
</dbReference>
<keyword evidence="3 10" id="KW-0813">Transport</keyword>
<evidence type="ECO:0000313" key="16">
    <source>
        <dbReference type="Proteomes" id="UP000293671"/>
    </source>
</evidence>
<evidence type="ECO:0000259" key="14">
    <source>
        <dbReference type="Pfam" id="PF07715"/>
    </source>
</evidence>
<proteinExistence type="inferred from homology"/>
<evidence type="ECO:0000256" key="11">
    <source>
        <dbReference type="RuleBase" id="RU003357"/>
    </source>
</evidence>
<evidence type="ECO:0000256" key="8">
    <source>
        <dbReference type="ARBA" id="ARBA00023170"/>
    </source>
</evidence>
<sequence length="930" mass="100026">MSLRLKQVSLAVLAVCAGGFAAGAMAQQQPPQKLDRVEVTGSNIKRIDAETVAPVEVITRDQIQRSGQPNVAELIRNLPANTGGSFGESFSNSFAPGAAGVSLRGLGQKTTLVLLNSRRVAGYGFAQNLNESFVDLNSIPTSMVERIEILKDGASAIYGSDAIAGVVNIILRKEYAGIEANLSGGTFEGKKDYGFNLTGGFGDLAKDRFNVFGDLSYYSRDLLQLADTEYGATRDMRRFSGGRNFVSLTGGGTWRQLTPAGGLTNNYRAITDCAAGGGTVMTGPQAAAAGLINLTPPTPGVPGGQTAAAYATNVAMAAATNSYCARDFNDQFTALPGTERLGLLTRGTFEFSPTTSAYAELGLSRNKTEQKFQAPFFAGTTGLTPTAAGLSPFTYNINFAPGSAGNPYTSNARYVGVLQDMGTRDNEITSDTVRLLTGLRYELASWEFDTGLGYSYNEVTAFNSNRLTLAGTSANFNVPTSPQPPIPVSNSSQYNLDQFTTNSAAARDAMRANFDRKSKSELAFFDTRASTQFQSLQLPGGALGAAVGVEFRRETLKDEPAPIAASGGILGQGVTATDGSRTSSALYGELALPITKQIEAQLAARYDRYSDFGGKTTPKVGIRYTPMETLLLRANWGKGFRAPTLPEISPSVATFFTTVVDPEDDASRQVSGVYAGNPNLKAETSTSTTVGFVFEPIKNVSASVDWYRIDWRNVVASPSFQDIIDASCPSGAPCPSTPQVQRDPQTNFATTISSNYENLDQRLTSGVDVDLRWIIPTAEQGKWTLRGNGTYVDSFKENGVEYAGTNGGSNTIPRFKGAAVIDWDYGPWALTSRLNYTRGFEQTALGASYYAVQDPRFQTGVYKADVPSFSTVDFSARYNVNKNFTISGAVLNVFDRLPNYDPGFTTTYFYDFSLFDIRGRQLRLNLNYKM</sequence>
<dbReference type="CDD" id="cd01347">
    <property type="entry name" value="ligand_gated_channel"/>
    <property type="match status" value="1"/>
</dbReference>
<evidence type="ECO:0000259" key="13">
    <source>
        <dbReference type="Pfam" id="PF00593"/>
    </source>
</evidence>
<dbReference type="InterPro" id="IPR012910">
    <property type="entry name" value="Plug_dom"/>
</dbReference>
<dbReference type="InterPro" id="IPR036942">
    <property type="entry name" value="Beta-barrel_TonB_sf"/>
</dbReference>
<dbReference type="PROSITE" id="PS52016">
    <property type="entry name" value="TONB_DEPENDENT_REC_3"/>
    <property type="match status" value="1"/>
</dbReference>
<evidence type="ECO:0000256" key="2">
    <source>
        <dbReference type="ARBA" id="ARBA00009810"/>
    </source>
</evidence>
<evidence type="ECO:0000256" key="5">
    <source>
        <dbReference type="ARBA" id="ARBA00022692"/>
    </source>
</evidence>
<feature type="chain" id="PRO_5020706828" evidence="12">
    <location>
        <begin position="27"/>
        <end position="930"/>
    </location>
</feature>
<comment type="subcellular location">
    <subcellularLocation>
        <location evidence="1 10">Cell outer membrane</location>
        <topology evidence="1 10">Multi-pass membrane protein</topology>
    </subcellularLocation>
</comment>
<dbReference type="AlphaFoldDB" id="A0A4Q7VVQ7"/>
<evidence type="ECO:0000256" key="12">
    <source>
        <dbReference type="SAM" id="SignalP"/>
    </source>
</evidence>
<feature type="domain" description="TonB-dependent receptor-like beta-barrel" evidence="13">
    <location>
        <begin position="392"/>
        <end position="893"/>
    </location>
</feature>
<dbReference type="Pfam" id="PF07715">
    <property type="entry name" value="Plug"/>
    <property type="match status" value="1"/>
</dbReference>
<comment type="caution">
    <text evidence="15">The sequence shown here is derived from an EMBL/GenBank/DDBJ whole genome shotgun (WGS) entry which is preliminary data.</text>
</comment>
<feature type="domain" description="TonB-dependent receptor plug" evidence="14">
    <location>
        <begin position="50"/>
        <end position="166"/>
    </location>
</feature>
<keyword evidence="8 15" id="KW-0675">Receptor</keyword>
<dbReference type="InterPro" id="IPR037066">
    <property type="entry name" value="Plug_dom_sf"/>
</dbReference>
<dbReference type="Gene3D" id="2.40.170.20">
    <property type="entry name" value="TonB-dependent receptor, beta-barrel domain"/>
    <property type="match status" value="1"/>
</dbReference>
<evidence type="ECO:0000256" key="7">
    <source>
        <dbReference type="ARBA" id="ARBA00023136"/>
    </source>
</evidence>
<organism evidence="15 16">
    <name type="scientific">Rivibacter subsaxonicus</name>
    <dbReference type="NCBI Taxonomy" id="457575"/>
    <lineage>
        <taxon>Bacteria</taxon>
        <taxon>Pseudomonadati</taxon>
        <taxon>Pseudomonadota</taxon>
        <taxon>Betaproteobacteria</taxon>
        <taxon>Burkholderiales</taxon>
        <taxon>Rivibacter</taxon>
    </lineage>
</organism>
<evidence type="ECO:0000256" key="1">
    <source>
        <dbReference type="ARBA" id="ARBA00004571"/>
    </source>
</evidence>
<evidence type="ECO:0000256" key="10">
    <source>
        <dbReference type="PROSITE-ProRule" id="PRU01360"/>
    </source>
</evidence>
<keyword evidence="9 10" id="KW-0998">Cell outer membrane</keyword>
<accession>A0A4Q7VVQ7</accession>
<reference evidence="15 16" key="1">
    <citation type="submission" date="2019-02" db="EMBL/GenBank/DDBJ databases">
        <title>Genomic Encyclopedia of Type Strains, Phase IV (KMG-IV): sequencing the most valuable type-strain genomes for metagenomic binning, comparative biology and taxonomic classification.</title>
        <authorList>
            <person name="Goeker M."/>
        </authorList>
    </citation>
    <scope>NUCLEOTIDE SEQUENCE [LARGE SCALE GENOMIC DNA]</scope>
    <source>
        <strain evidence="15 16">DSM 19570</strain>
    </source>
</reference>
<evidence type="ECO:0000256" key="6">
    <source>
        <dbReference type="ARBA" id="ARBA00023077"/>
    </source>
</evidence>
<dbReference type="Gene3D" id="2.170.130.10">
    <property type="entry name" value="TonB-dependent receptor, plug domain"/>
    <property type="match status" value="1"/>
</dbReference>
<keyword evidence="12" id="KW-0732">Signal</keyword>
<evidence type="ECO:0000313" key="15">
    <source>
        <dbReference type="EMBL" id="RZU00764.1"/>
    </source>
</evidence>
<keyword evidence="6 11" id="KW-0798">TonB box</keyword>
<keyword evidence="4 10" id="KW-1134">Transmembrane beta strand</keyword>
<evidence type="ECO:0000256" key="3">
    <source>
        <dbReference type="ARBA" id="ARBA00022448"/>
    </source>
</evidence>
<dbReference type="PANTHER" id="PTHR47234">
    <property type="match status" value="1"/>
</dbReference>
<dbReference type="InterPro" id="IPR039426">
    <property type="entry name" value="TonB-dep_rcpt-like"/>
</dbReference>
<evidence type="ECO:0000256" key="9">
    <source>
        <dbReference type="ARBA" id="ARBA00023237"/>
    </source>
</evidence>
<dbReference type="PANTHER" id="PTHR47234:SF2">
    <property type="entry name" value="TONB-DEPENDENT RECEPTOR"/>
    <property type="match status" value="1"/>
</dbReference>
<dbReference type="EMBL" id="SHKP01000005">
    <property type="protein sequence ID" value="RZU00764.1"/>
    <property type="molecule type" value="Genomic_DNA"/>
</dbReference>
<gene>
    <name evidence="15" type="ORF">EV670_1476</name>
</gene>
<keyword evidence="7 10" id="KW-0472">Membrane</keyword>